<dbReference type="PROSITE" id="PS51358">
    <property type="entry name" value="NOP"/>
    <property type="match status" value="1"/>
</dbReference>
<dbReference type="Gene3D" id="1.10.287.660">
    <property type="entry name" value="Helix hairpin bin"/>
    <property type="match status" value="1"/>
</dbReference>
<dbReference type="PANTHER" id="PTHR10894">
    <property type="entry name" value="NUCLEOLAR PROTEIN 5 NUCLEOLAR PROTEIN NOP5 NOP58"/>
    <property type="match status" value="1"/>
</dbReference>
<dbReference type="InterPro" id="IPR045056">
    <property type="entry name" value="Nop56/Nop58"/>
</dbReference>
<dbReference type="Gene3D" id="1.10.246.90">
    <property type="entry name" value="Nop domain"/>
    <property type="match status" value="1"/>
</dbReference>
<accession>A0ABD4TLC0</accession>
<dbReference type="InterPro" id="IPR036070">
    <property type="entry name" value="Nop_dom_sf"/>
</dbReference>
<comment type="caution">
    <text evidence="2">The sequence shown here is derived from an EMBL/GenBank/DDBJ whole genome shotgun (WGS) entry which is preliminary data.</text>
</comment>
<dbReference type="Pfam" id="PF01798">
    <property type="entry name" value="Nop"/>
    <property type="match status" value="1"/>
</dbReference>
<feature type="domain" description="Nop" evidence="1">
    <location>
        <begin position="170"/>
        <end position="288"/>
    </location>
</feature>
<keyword evidence="3" id="KW-1185">Reference proteome</keyword>
<gene>
    <name evidence="2" type="ORF">FTO68_06485</name>
</gene>
<evidence type="ECO:0000313" key="2">
    <source>
        <dbReference type="EMBL" id="MCQ1538630.1"/>
    </source>
</evidence>
<dbReference type="InterPro" id="IPR042239">
    <property type="entry name" value="Nop_C"/>
</dbReference>
<dbReference type="Proteomes" id="UP001524383">
    <property type="component" value="Unassembled WGS sequence"/>
</dbReference>
<reference evidence="2 3" key="1">
    <citation type="submission" date="2019-08" db="EMBL/GenBank/DDBJ databases">
        <authorList>
            <person name="Chen S.-C."/>
            <person name="Lai M.-C."/>
            <person name="You Y.-T."/>
        </authorList>
    </citation>
    <scope>NUCLEOTIDE SEQUENCE [LARGE SCALE GENOMIC DNA]</scope>
    <source>
        <strain evidence="2 3">P2F9704a</strain>
    </source>
</reference>
<organism evidence="2 3">
    <name type="scientific">Methanocalculus taiwanensis</name>
    <dbReference type="NCBI Taxonomy" id="106207"/>
    <lineage>
        <taxon>Archaea</taxon>
        <taxon>Methanobacteriati</taxon>
        <taxon>Methanobacteriota</taxon>
        <taxon>Stenosarchaea group</taxon>
        <taxon>Methanomicrobia</taxon>
        <taxon>Methanomicrobiales</taxon>
        <taxon>Methanocalculaceae</taxon>
        <taxon>Methanocalculus</taxon>
    </lineage>
</organism>
<name>A0ABD4TLC0_9EURY</name>
<dbReference type="AlphaFoldDB" id="A0ABD4TLC0"/>
<dbReference type="EMBL" id="VOTZ01000011">
    <property type="protein sequence ID" value="MCQ1538630.1"/>
    <property type="molecule type" value="Genomic_DNA"/>
</dbReference>
<dbReference type="InterPro" id="IPR002687">
    <property type="entry name" value="Nop_dom"/>
</dbReference>
<protein>
    <submittedName>
        <fullName evidence="2">RNA-processing protein</fullName>
    </submittedName>
</protein>
<proteinExistence type="predicted"/>
<dbReference type="InterPro" id="IPR029012">
    <property type="entry name" value="Helix_hairpin_bin_sf"/>
</dbReference>
<dbReference type="SUPFAM" id="SSF89124">
    <property type="entry name" value="Nop domain"/>
    <property type="match status" value="1"/>
</dbReference>
<dbReference type="PANTHER" id="PTHR10894:SF0">
    <property type="entry name" value="NUCLEOLAR PROTEIN 56"/>
    <property type="match status" value="1"/>
</dbReference>
<evidence type="ECO:0000259" key="1">
    <source>
        <dbReference type="PROSITE" id="PS51358"/>
    </source>
</evidence>
<dbReference type="RefSeq" id="WP_255332583.1">
    <property type="nucleotide sequence ID" value="NZ_VOTZ01000011.1"/>
</dbReference>
<evidence type="ECO:0000313" key="3">
    <source>
        <dbReference type="Proteomes" id="UP001524383"/>
    </source>
</evidence>
<sequence length="288" mass="30993">MTVYWCGSVDDGGVLVPCEGSPAELLARVESLRIDMESFHPLTAAQIEGTGVFSDRGEYLRRLREVTILQAKGVIEAAASGKDAELLQMVRMLDQVDEVVNLLSERLVEWYQVTNPAFSQKGRQGSVKRVLPKIRRSRSRPLRGMADELEGLIAARTSLAADVSRLAAQVIPNTSELVGGLVAARVMARAGGLEKLARMPGSSVQVIGAEAALFSHIRGNSPSPKHGIIFQHRRVHNAPREIRGRVARVLAAKLAIAARIDLYRGEADPAFLSSAQAVIDGITGGGSE</sequence>